<keyword evidence="1 3" id="KW-0597">Phosphoprotein</keyword>
<evidence type="ECO:0000259" key="4">
    <source>
        <dbReference type="PROSITE" id="PS50110"/>
    </source>
</evidence>
<dbReference type="EMBL" id="PUHZ01000018">
    <property type="protein sequence ID" value="PQO44667.1"/>
    <property type="molecule type" value="Genomic_DNA"/>
</dbReference>
<dbReference type="RefSeq" id="WP_105336841.1">
    <property type="nucleotide sequence ID" value="NZ_PUHZ01000018.1"/>
</dbReference>
<comment type="caution">
    <text evidence="5">The sequence shown here is derived from an EMBL/GenBank/DDBJ whole genome shotgun (WGS) entry which is preliminary data.</text>
</comment>
<evidence type="ECO:0000313" key="5">
    <source>
        <dbReference type="EMBL" id="PQO44667.1"/>
    </source>
</evidence>
<reference evidence="5 6" key="1">
    <citation type="submission" date="2018-02" db="EMBL/GenBank/DDBJ databases">
        <title>Comparative genomes isolates from brazilian mangrove.</title>
        <authorList>
            <person name="Araujo J.E."/>
            <person name="Taketani R.G."/>
            <person name="Silva M.C.P."/>
            <person name="Loureco M.V."/>
            <person name="Andreote F.D."/>
        </authorList>
    </citation>
    <scope>NUCLEOTIDE SEQUENCE [LARGE SCALE GENOMIC DNA]</scope>
    <source>
        <strain evidence="5 6">Nap-Phe MGV</strain>
    </source>
</reference>
<keyword evidence="2" id="KW-0902">Two-component regulatory system</keyword>
<dbReference type="Proteomes" id="UP000237819">
    <property type="component" value="Unassembled WGS sequence"/>
</dbReference>
<feature type="domain" description="Response regulatory" evidence="4">
    <location>
        <begin position="4"/>
        <end position="119"/>
    </location>
</feature>
<dbReference type="InterPro" id="IPR050595">
    <property type="entry name" value="Bact_response_regulator"/>
</dbReference>
<dbReference type="OrthoDB" id="9813953at2"/>
<protein>
    <submittedName>
        <fullName evidence="5">Two-component system response regulator</fullName>
    </submittedName>
</protein>
<evidence type="ECO:0000256" key="1">
    <source>
        <dbReference type="ARBA" id="ARBA00022553"/>
    </source>
</evidence>
<dbReference type="SMART" id="SM00448">
    <property type="entry name" value="REC"/>
    <property type="match status" value="1"/>
</dbReference>
<dbReference type="PANTHER" id="PTHR44591">
    <property type="entry name" value="STRESS RESPONSE REGULATOR PROTEIN 1"/>
    <property type="match status" value="1"/>
</dbReference>
<dbReference type="Gene3D" id="3.40.50.2300">
    <property type="match status" value="1"/>
</dbReference>
<dbReference type="SUPFAM" id="SSF52172">
    <property type="entry name" value="CheY-like"/>
    <property type="match status" value="1"/>
</dbReference>
<dbReference type="Pfam" id="PF00072">
    <property type="entry name" value="Response_reg"/>
    <property type="match status" value="1"/>
</dbReference>
<organism evidence="5 6">
    <name type="scientific">Blastopirellula marina</name>
    <dbReference type="NCBI Taxonomy" id="124"/>
    <lineage>
        <taxon>Bacteria</taxon>
        <taxon>Pseudomonadati</taxon>
        <taxon>Planctomycetota</taxon>
        <taxon>Planctomycetia</taxon>
        <taxon>Pirellulales</taxon>
        <taxon>Pirellulaceae</taxon>
        <taxon>Blastopirellula</taxon>
    </lineage>
</organism>
<dbReference type="InterPro" id="IPR001789">
    <property type="entry name" value="Sig_transdc_resp-reg_receiver"/>
</dbReference>
<dbReference type="GO" id="GO:0000160">
    <property type="term" value="P:phosphorelay signal transduction system"/>
    <property type="evidence" value="ECO:0007669"/>
    <property type="project" value="UniProtKB-KW"/>
</dbReference>
<dbReference type="AlphaFoldDB" id="A0A2S8GJP5"/>
<sequence>MSKRLLVTDDAMIIREMIKETAIAAGWEIAGEAENGHAAVEAYRRLRPDAMTLDIVMPEYDGIYALENIRVEFPAARILMVSAIDQTSVLKDALRKGATDFIIKPSSRCAVESSMMPAVQAFLLRCEKEQGLPCPITEPCQCVECRDVRRVVEQWNEVRGGAPSGSLAKT</sequence>
<evidence type="ECO:0000313" key="6">
    <source>
        <dbReference type="Proteomes" id="UP000237819"/>
    </source>
</evidence>
<name>A0A2S8GJP5_9BACT</name>
<dbReference type="PANTHER" id="PTHR44591:SF14">
    <property type="entry name" value="PROTEIN PILG"/>
    <property type="match status" value="1"/>
</dbReference>
<gene>
    <name evidence="5" type="ORF">C5Y93_18035</name>
</gene>
<proteinExistence type="predicted"/>
<dbReference type="InterPro" id="IPR011006">
    <property type="entry name" value="CheY-like_superfamily"/>
</dbReference>
<dbReference type="PROSITE" id="PS50110">
    <property type="entry name" value="RESPONSE_REGULATORY"/>
    <property type="match status" value="1"/>
</dbReference>
<evidence type="ECO:0000256" key="2">
    <source>
        <dbReference type="ARBA" id="ARBA00023012"/>
    </source>
</evidence>
<evidence type="ECO:0000256" key="3">
    <source>
        <dbReference type="PROSITE-ProRule" id="PRU00169"/>
    </source>
</evidence>
<accession>A0A2S8GJP5</accession>
<feature type="modified residue" description="4-aspartylphosphate" evidence="3">
    <location>
        <position position="54"/>
    </location>
</feature>